<keyword evidence="2" id="KW-1185">Reference proteome</keyword>
<evidence type="ECO:0000313" key="1">
    <source>
        <dbReference type="EMBL" id="VUZ83940.1"/>
    </source>
</evidence>
<reference evidence="1 2" key="1">
    <citation type="submission" date="2019-07" db="EMBL/GenBank/DDBJ databases">
        <authorList>
            <person name="Cremers G."/>
        </authorList>
    </citation>
    <scope>NUCLEOTIDE SEQUENCE [LARGE SCALE GENOMIC DNA]</scope>
</reference>
<protein>
    <submittedName>
        <fullName evidence="1">Uncharacterized protein</fullName>
    </submittedName>
</protein>
<gene>
    <name evidence="1" type="ORF">MELA_00299</name>
</gene>
<dbReference type="AlphaFoldDB" id="A0A564ZF82"/>
<sequence length="139" mass="15425">MDEKGKISKKAVAARLKEIGHDAEDAEERNALENYAALLDKQASAKSRLRTAQDALEAKVAAKYGKLTETEIKTLVVEDKWLAQLAADVQSELDRVSQALTDRIRQLADRYATPLPQLTEDVRILAARVDEHLKKMGAV</sequence>
<proteinExistence type="predicted"/>
<dbReference type="EMBL" id="CABIKM010000004">
    <property type="protein sequence ID" value="VUZ83940.1"/>
    <property type="molecule type" value="Genomic_DNA"/>
</dbReference>
<dbReference type="Proteomes" id="UP000334340">
    <property type="component" value="Unassembled WGS sequence"/>
</dbReference>
<evidence type="ECO:0000313" key="2">
    <source>
        <dbReference type="Proteomes" id="UP000334340"/>
    </source>
</evidence>
<accession>A0A564ZF82</accession>
<name>A0A564ZF82_9BACT</name>
<organism evidence="1 2">
    <name type="scientific">Candidatus Methylomirabilis lanthanidiphila</name>
    <dbReference type="NCBI Taxonomy" id="2211376"/>
    <lineage>
        <taxon>Bacteria</taxon>
        <taxon>Candidatus Methylomirabilota</taxon>
        <taxon>Candidatus Methylomirabilia</taxon>
        <taxon>Candidatus Methylomirabilales</taxon>
        <taxon>Candidatus Methylomirabilaceae</taxon>
        <taxon>Candidatus Methylomirabilis</taxon>
    </lineage>
</organism>